<feature type="region of interest" description="Disordered" evidence="1">
    <location>
        <begin position="96"/>
        <end position="125"/>
    </location>
</feature>
<feature type="region of interest" description="Disordered" evidence="1">
    <location>
        <begin position="575"/>
        <end position="601"/>
    </location>
</feature>
<reference evidence="4" key="1">
    <citation type="journal article" date="2018" name="Nat. Microbiol.">
        <title>Leveraging single-cell genomics to expand the fungal tree of life.</title>
        <authorList>
            <person name="Ahrendt S.R."/>
            <person name="Quandt C.A."/>
            <person name="Ciobanu D."/>
            <person name="Clum A."/>
            <person name="Salamov A."/>
            <person name="Andreopoulos B."/>
            <person name="Cheng J.F."/>
            <person name="Woyke T."/>
            <person name="Pelin A."/>
            <person name="Henrissat B."/>
            <person name="Reynolds N.K."/>
            <person name="Benny G.L."/>
            <person name="Smith M.E."/>
            <person name="James T.Y."/>
            <person name="Grigoriev I.V."/>
        </authorList>
    </citation>
    <scope>NUCLEOTIDE SEQUENCE [LARGE SCALE GENOMIC DNA]</scope>
    <source>
        <strain evidence="4">ATCC 52028</strain>
    </source>
</reference>
<evidence type="ECO:0000313" key="4">
    <source>
        <dbReference type="Proteomes" id="UP000268535"/>
    </source>
</evidence>
<accession>A0A4P9WW82</accession>
<feature type="region of interest" description="Disordered" evidence="1">
    <location>
        <begin position="219"/>
        <end position="240"/>
    </location>
</feature>
<organism evidence="3 4">
    <name type="scientific">Caulochytrium protostelioides</name>
    <dbReference type="NCBI Taxonomy" id="1555241"/>
    <lineage>
        <taxon>Eukaryota</taxon>
        <taxon>Fungi</taxon>
        <taxon>Fungi incertae sedis</taxon>
        <taxon>Chytridiomycota</taxon>
        <taxon>Chytridiomycota incertae sedis</taxon>
        <taxon>Chytridiomycetes</taxon>
        <taxon>Caulochytriales</taxon>
        <taxon>Caulochytriaceae</taxon>
        <taxon>Caulochytrium</taxon>
    </lineage>
</organism>
<dbReference type="Proteomes" id="UP000268535">
    <property type="component" value="Unassembled WGS sequence"/>
</dbReference>
<sequence length="613" mass="66391">MQLLIRGRLGLLPILLHAFLKYRVVAGLPTNNEQQQQHGFDANAATPAKMWSFDSTSQLDDPHSSMAPVTYDPSFIPNDNNPHHIPLPAGYDLGTSQIPPSTSHAGLGQPQGSLHTQFEGSDGISGNVYFHQPNPEVTSASYPAGLPNLQNDIEHLNHDLLHPHPYLWNPMMESSQTATSGEYPGRQSISQYFYDPSMSQRVPSDLPLLSGQYVPLHIPSAGDDGDDDGDDNTGLGHMAEQPLPSHLVSQLPAAGGDHVGAAPMSAPFDPAYPGFPAAALGSPLNPSDGYGYPHFDPFDPSTGPFQYESVTRLPSNLFSSGVYTGDSIPFSEPGDAPQNQLDHGSSIFFTNQPSTPRHPDQPGITSPSLSSSSSSAVMAAEFREPTATAQDPPTSKNYKRYSWAFAAPDVRRKCFIYKSTVRIISFRVAFVSSLQGKDDKADDILKILNNLDSSAYEQNIMNAAIRSGKRIFNMIGQKLPGHYKDALSYNGRHPTSALSKLPLPENVQQMLQDERQASLDQFVETATEFNELVSTKEFSAVNLPLKTIQDPSTAALDPLLFDASRLFSAHSLPVAHPSQRGVSGHQAEIPAPNDPGSLASSLSRAPWDVVRPL</sequence>
<name>A0A4P9WW82_9FUNG</name>
<feature type="compositionally biased region" description="Polar residues" evidence="1">
    <location>
        <begin position="96"/>
        <end position="119"/>
    </location>
</feature>
<feature type="signal peptide" evidence="2">
    <location>
        <begin position="1"/>
        <end position="27"/>
    </location>
</feature>
<feature type="compositionally biased region" description="Polar residues" evidence="1">
    <location>
        <begin position="337"/>
        <end position="355"/>
    </location>
</feature>
<feature type="region of interest" description="Disordered" evidence="1">
    <location>
        <begin position="328"/>
        <end position="371"/>
    </location>
</feature>
<evidence type="ECO:0000256" key="1">
    <source>
        <dbReference type="SAM" id="MobiDB-lite"/>
    </source>
</evidence>
<keyword evidence="2" id="KW-0732">Signal</keyword>
<evidence type="ECO:0000313" key="3">
    <source>
        <dbReference type="EMBL" id="RKO96593.1"/>
    </source>
</evidence>
<dbReference type="AlphaFoldDB" id="A0A4P9WW82"/>
<dbReference type="EMBL" id="ML009792">
    <property type="protein sequence ID" value="RKO96593.1"/>
    <property type="molecule type" value="Genomic_DNA"/>
</dbReference>
<protein>
    <submittedName>
        <fullName evidence="3">Uncharacterized protein</fullName>
    </submittedName>
</protein>
<gene>
    <name evidence="3" type="ORF">CAUPRSCDRAFT_11717</name>
</gene>
<proteinExistence type="predicted"/>
<evidence type="ECO:0000256" key="2">
    <source>
        <dbReference type="SAM" id="SignalP"/>
    </source>
</evidence>
<feature type="chain" id="PRO_5020436535" evidence="2">
    <location>
        <begin position="28"/>
        <end position="613"/>
    </location>
</feature>